<feature type="domain" description="Mce/MlaD" evidence="1">
    <location>
        <begin position="42"/>
        <end position="110"/>
    </location>
</feature>
<name>A0A2U3P941_9MYCO</name>
<dbReference type="AlphaFoldDB" id="A0A2U3P941"/>
<gene>
    <name evidence="2" type="ORF">MNAB215_2468</name>
</gene>
<organism evidence="2 3">
    <name type="scientific">Mycobacterium numidiamassiliense</name>
    <dbReference type="NCBI Taxonomy" id="1841861"/>
    <lineage>
        <taxon>Bacteria</taxon>
        <taxon>Bacillati</taxon>
        <taxon>Actinomycetota</taxon>
        <taxon>Actinomycetes</taxon>
        <taxon>Mycobacteriales</taxon>
        <taxon>Mycobacteriaceae</taxon>
        <taxon>Mycobacterium</taxon>
    </lineage>
</organism>
<reference evidence="2 3" key="1">
    <citation type="submission" date="2017-01" db="EMBL/GenBank/DDBJ databases">
        <authorList>
            <consortium name="Urmite Genomes"/>
        </authorList>
    </citation>
    <scope>NUCLEOTIDE SEQUENCE [LARGE SCALE GENOMIC DNA]</scope>
    <source>
        <strain evidence="2 3">AB215</strain>
    </source>
</reference>
<protein>
    <submittedName>
        <fullName evidence="2">Mammalian cell entry protein</fullName>
    </submittedName>
</protein>
<dbReference type="PROSITE" id="PS51257">
    <property type="entry name" value="PROKAR_LIPOPROTEIN"/>
    <property type="match status" value="1"/>
</dbReference>
<dbReference type="RefSeq" id="WP_083746107.1">
    <property type="nucleotide sequence ID" value="NZ_FUEZ01000004.1"/>
</dbReference>
<proteinExistence type="predicted"/>
<keyword evidence="3" id="KW-1185">Reference proteome</keyword>
<evidence type="ECO:0000313" key="3">
    <source>
        <dbReference type="Proteomes" id="UP000240424"/>
    </source>
</evidence>
<dbReference type="EMBL" id="FUEZ01000004">
    <property type="protein sequence ID" value="SPM40272.1"/>
    <property type="molecule type" value="Genomic_DNA"/>
</dbReference>
<accession>A0A2U3P941</accession>
<evidence type="ECO:0000313" key="2">
    <source>
        <dbReference type="EMBL" id="SPM40272.1"/>
    </source>
</evidence>
<dbReference type="Pfam" id="PF02470">
    <property type="entry name" value="MlaD"/>
    <property type="match status" value="1"/>
</dbReference>
<dbReference type="InterPro" id="IPR052336">
    <property type="entry name" value="MlaD_Phospholipid_Transporter"/>
</dbReference>
<dbReference type="GO" id="GO:0005576">
    <property type="term" value="C:extracellular region"/>
    <property type="evidence" value="ECO:0007669"/>
    <property type="project" value="TreeGrafter"/>
</dbReference>
<dbReference type="PANTHER" id="PTHR33371">
    <property type="entry name" value="INTERMEMBRANE PHOSPHOLIPID TRANSPORT SYSTEM BINDING PROTEIN MLAD-RELATED"/>
    <property type="match status" value="1"/>
</dbReference>
<dbReference type="PANTHER" id="PTHR33371:SF4">
    <property type="entry name" value="INTERMEMBRANE PHOSPHOLIPID TRANSPORT SYSTEM BINDING PROTEIN MLAD"/>
    <property type="match status" value="1"/>
</dbReference>
<evidence type="ECO:0000259" key="1">
    <source>
        <dbReference type="Pfam" id="PF02470"/>
    </source>
</evidence>
<sequence>MMLGSRFGKRAASAPVITTLVLAFSATSCGRSPENAAVEFCAILSDSVGLYLNNPVTQMGYKIGTVKTIEARDTEVKVGFTIEDNRAIPRDVKAVVRSPSILADRSLELVGNYSGGPQLKAGECIPLSRSFTQQSISRVIGSATNFVNAINPGGSTNIKDALKGIDQAVEGNGQRANELLTRSSALLDNPDQATAELGAITRNMAELTSMMRANRGRLKQIVQDMPSTTPYIVTGVAGAKDLTHPLPELILLADDLELKLGPEIQLALDEISEELRIWSPHYKWVADALNPLPRFISGLNGEPPGATAGGLAKHINNHVFDLLTWRPPLYRIPTPNGLVTCGNMNASMPGSCADVGGRPYAVDVALLQYVLTQAARQ</sequence>
<dbReference type="Proteomes" id="UP000240424">
    <property type="component" value="Unassembled WGS sequence"/>
</dbReference>
<dbReference type="InterPro" id="IPR003399">
    <property type="entry name" value="Mce/MlaD"/>
</dbReference>
<dbReference type="STRING" id="1841861.GCA_900157365_00786"/>